<organism evidence="3 4">
    <name type="scientific">Trachymyrmex cornetzi</name>
    <dbReference type="NCBI Taxonomy" id="471704"/>
    <lineage>
        <taxon>Eukaryota</taxon>
        <taxon>Metazoa</taxon>
        <taxon>Ecdysozoa</taxon>
        <taxon>Arthropoda</taxon>
        <taxon>Hexapoda</taxon>
        <taxon>Insecta</taxon>
        <taxon>Pterygota</taxon>
        <taxon>Neoptera</taxon>
        <taxon>Endopterygota</taxon>
        <taxon>Hymenoptera</taxon>
        <taxon>Apocrita</taxon>
        <taxon>Aculeata</taxon>
        <taxon>Formicoidea</taxon>
        <taxon>Formicidae</taxon>
        <taxon>Myrmicinae</taxon>
        <taxon>Trachymyrmex</taxon>
    </lineage>
</organism>
<protein>
    <recommendedName>
        <fullName evidence="2">DUF8207 domain-containing protein</fullName>
    </recommendedName>
</protein>
<evidence type="ECO:0000313" key="4">
    <source>
        <dbReference type="Proteomes" id="UP000078492"/>
    </source>
</evidence>
<evidence type="ECO:0000259" key="2">
    <source>
        <dbReference type="Pfam" id="PF26634"/>
    </source>
</evidence>
<accession>A0A151J8U1</accession>
<dbReference type="Pfam" id="PF26634">
    <property type="entry name" value="DUF8207"/>
    <property type="match status" value="1"/>
</dbReference>
<feature type="domain" description="DUF8207" evidence="2">
    <location>
        <begin position="157"/>
        <end position="245"/>
    </location>
</feature>
<dbReference type="AlphaFoldDB" id="A0A151J8U1"/>
<feature type="compositionally biased region" description="Basic and acidic residues" evidence="1">
    <location>
        <begin position="58"/>
        <end position="90"/>
    </location>
</feature>
<proteinExistence type="predicted"/>
<feature type="region of interest" description="Disordered" evidence="1">
    <location>
        <begin position="58"/>
        <end position="119"/>
    </location>
</feature>
<keyword evidence="4" id="KW-1185">Reference proteome</keyword>
<dbReference type="PANTHER" id="PTHR35374">
    <property type="entry name" value="CYCLIN-DEPENDENT KINASE 11A-LIKE"/>
    <property type="match status" value="1"/>
</dbReference>
<sequence length="319" mass="36934">MADVREREKIVREIEKTSESIRKKHRTLKTGRIEESIALNRHFKPLIEPLRLFADNLGERATKRESRDKDAASASKRERKEEEEQKKGEEGSETFEPTATLHKSSDRSREPITSTPRAKIVPTIDCKRRKVERCYEPTWVRWVKSMSRGAQDKESDIDHVYGVYLHKDGLMFCNKRFDVDDADNIIIDGVRYAGMPDDALYTEDDMHKYKSMLLMTSAHKHKHHSQGRLLSNRGYKYKYIIAPLMLVTPKKQTKKSGKGLPHAMTLNDNAIDYVHWDDPNELVDRLRLLDASHRAGNNAHDNEMLSIIDELREAGLIIN</sequence>
<dbReference type="InterPro" id="IPR058520">
    <property type="entry name" value="DUF8207"/>
</dbReference>
<name>A0A151J8U1_9HYME</name>
<dbReference type="STRING" id="471704.A0A151J8U1"/>
<reference evidence="3 4" key="1">
    <citation type="submission" date="2015-09" db="EMBL/GenBank/DDBJ databases">
        <title>Trachymyrmex cornetzi WGS genome.</title>
        <authorList>
            <person name="Nygaard S."/>
            <person name="Hu H."/>
            <person name="Boomsma J."/>
            <person name="Zhang G."/>
        </authorList>
    </citation>
    <scope>NUCLEOTIDE SEQUENCE [LARGE SCALE GENOMIC DNA]</scope>
    <source>
        <strain evidence="3">Tcor2-1</strain>
        <tissue evidence="3">Whole body</tissue>
    </source>
</reference>
<dbReference type="EMBL" id="KQ979509">
    <property type="protein sequence ID" value="KYN21165.1"/>
    <property type="molecule type" value="Genomic_DNA"/>
</dbReference>
<dbReference type="PANTHER" id="PTHR35374:SF1">
    <property type="entry name" value="PROTEIN KINASE DOMAIN-CONTAINING PROTEIN"/>
    <property type="match status" value="1"/>
</dbReference>
<evidence type="ECO:0000313" key="3">
    <source>
        <dbReference type="EMBL" id="KYN21165.1"/>
    </source>
</evidence>
<dbReference type="Proteomes" id="UP000078492">
    <property type="component" value="Unassembled WGS sequence"/>
</dbReference>
<gene>
    <name evidence="3" type="ORF">ALC57_06466</name>
</gene>
<evidence type="ECO:0000256" key="1">
    <source>
        <dbReference type="SAM" id="MobiDB-lite"/>
    </source>
</evidence>